<protein>
    <submittedName>
        <fullName evidence="2">Uncharacterized protein</fullName>
    </submittedName>
</protein>
<feature type="region of interest" description="Disordered" evidence="1">
    <location>
        <begin position="355"/>
        <end position="477"/>
    </location>
</feature>
<feature type="region of interest" description="Disordered" evidence="1">
    <location>
        <begin position="857"/>
        <end position="884"/>
    </location>
</feature>
<feature type="compositionally biased region" description="Low complexity" evidence="1">
    <location>
        <begin position="857"/>
        <end position="869"/>
    </location>
</feature>
<feature type="compositionally biased region" description="Basic and acidic residues" evidence="1">
    <location>
        <begin position="60"/>
        <end position="76"/>
    </location>
</feature>
<feature type="compositionally biased region" description="Basic residues" evidence="1">
    <location>
        <begin position="394"/>
        <end position="411"/>
    </location>
</feature>
<evidence type="ECO:0000313" key="3">
    <source>
        <dbReference type="Proteomes" id="UP000707451"/>
    </source>
</evidence>
<dbReference type="GO" id="GO:0017108">
    <property type="term" value="F:5'-flap endonuclease activity"/>
    <property type="evidence" value="ECO:0007669"/>
    <property type="project" value="TreeGrafter"/>
</dbReference>
<feature type="compositionally biased region" description="Pro residues" evidence="1">
    <location>
        <begin position="870"/>
        <end position="883"/>
    </location>
</feature>
<name>A0A9P7Y4S4_9FUNG</name>
<organism evidence="2 3">
    <name type="scientific">Linnemannia hyalina</name>
    <dbReference type="NCBI Taxonomy" id="64524"/>
    <lineage>
        <taxon>Eukaryota</taxon>
        <taxon>Fungi</taxon>
        <taxon>Fungi incertae sedis</taxon>
        <taxon>Mucoromycota</taxon>
        <taxon>Mortierellomycotina</taxon>
        <taxon>Mortierellomycetes</taxon>
        <taxon>Mortierellales</taxon>
        <taxon>Mortierellaceae</taxon>
        <taxon>Linnemannia</taxon>
    </lineage>
</organism>
<feature type="compositionally biased region" description="Polar residues" evidence="1">
    <location>
        <begin position="361"/>
        <end position="370"/>
    </location>
</feature>
<feature type="region of interest" description="Disordered" evidence="1">
    <location>
        <begin position="674"/>
        <end position="711"/>
    </location>
</feature>
<evidence type="ECO:0000256" key="1">
    <source>
        <dbReference type="SAM" id="MobiDB-lite"/>
    </source>
</evidence>
<feature type="compositionally biased region" description="Acidic residues" evidence="1">
    <location>
        <begin position="677"/>
        <end position="703"/>
    </location>
</feature>
<dbReference type="Gene3D" id="3.40.50.1010">
    <property type="entry name" value="5'-nuclease"/>
    <property type="match status" value="1"/>
</dbReference>
<reference evidence="2" key="1">
    <citation type="submission" date="2021-06" db="EMBL/GenBank/DDBJ databases">
        <title>Genome Sequence of Mortierella hyaline Strain SCG-10, a Cold-Adapted, Nitrate-Reducing Fungus Isolated from Soil in Minnesota, USA.</title>
        <authorList>
            <person name="Aldossari N."/>
        </authorList>
    </citation>
    <scope>NUCLEOTIDE SEQUENCE</scope>
    <source>
        <strain evidence="2">SCG-10</strain>
    </source>
</reference>
<feature type="region of interest" description="Disordered" evidence="1">
    <location>
        <begin position="57"/>
        <end position="76"/>
    </location>
</feature>
<dbReference type="PANTHER" id="PTHR11081:SF59">
    <property type="entry name" value="FI23547P1"/>
    <property type="match status" value="1"/>
</dbReference>
<evidence type="ECO:0000313" key="2">
    <source>
        <dbReference type="EMBL" id="KAG9072112.1"/>
    </source>
</evidence>
<dbReference type="EMBL" id="JAHRHY010000002">
    <property type="protein sequence ID" value="KAG9072112.1"/>
    <property type="molecule type" value="Genomic_DNA"/>
</dbReference>
<dbReference type="InterPro" id="IPR029060">
    <property type="entry name" value="PIN-like_dom_sf"/>
</dbReference>
<gene>
    <name evidence="2" type="ORF">KI688_006336</name>
</gene>
<dbReference type="SUPFAM" id="SSF88723">
    <property type="entry name" value="PIN domain-like"/>
    <property type="match status" value="1"/>
</dbReference>
<keyword evidence="3" id="KW-1185">Reference proteome</keyword>
<dbReference type="InterPro" id="IPR006084">
    <property type="entry name" value="XPG/Rad2"/>
</dbReference>
<dbReference type="Proteomes" id="UP000707451">
    <property type="component" value="Unassembled WGS sequence"/>
</dbReference>
<dbReference type="PANTHER" id="PTHR11081">
    <property type="entry name" value="FLAP ENDONUCLEASE FAMILY MEMBER"/>
    <property type="match status" value="1"/>
</dbReference>
<proteinExistence type="predicted"/>
<sequence>MTQVQHLLQGGPAQIFLDSNGTLTTTRTENKGIDYGHIGQVIHDILMKKVSQGRTTIHADGPRSVEKEHAHQKRDRDLTTRMRKLMEDYDEDKIKGTKRLYRRLKSVYRAPPDAARQVLDALQNLGWTICRCPHQADCCIARCLNNAVKPEDVRIITKDSDLLVYEASTSITIPVGSQWKTFQKQDLMDRHQLPTPAHLLLLGILTTNDYTDGVPYYGLVSNADIVRTFTLDGLDGLSDQERLGQFKHHVIQYLKIVYDSAHKLQEIAEESYLQYGKHMQLYKKHAKRSLNRVGITQYQKNVKDSQFDHALQAFVMCTEHPLPMGGTETTSSTPDIHSLVTTIIQEVEMKKAKTNWERFSRSQTSHTGPSAPTPIIDQAPPLYKKSRKQEMRHGSRARSRRRQKWQRTKFRSRTDQADRYVPQTVNLENASPVEDVELSGLKPSTPRPYKPKDPATTNEQAATAPVAKKKKKKKHLDYHQDRPGYAALKKSFKSVFATVTLTTGSVKGCLKRATDLTPANVDMVAQRLDMAVSIVNTAKHFVYKMLEMRILGELLSSSPPTSFLEDILDSDWAEIVIGNLLSFVLRDSTKALGPTANKPKSKEAQAEAVSIFAAFKGFHPGFKAVNPSSIPLGVVIDDLAPKICLAMKLHYKKLPQTIRTKMEKLEFDPALLPKVEQEDEDKPGDDGTTLDDDGTILDDDADDENPRKKSKKIVYQPGHIRSCWNYLMALPAANRPRFCTQSKMADSFIDIREEGLMRILWGRDAGQVGLIWSGSPHSHDWANLQVNTSFGNLIKMLFIGDRNTVRLANKQQTTYGKRSATMSELKAAHPTIYDQGPLARHLTDRINYYRTRHNASISAGSSSSSSASAVPPPSNPPLLPTPPHIQGAQSSFRYALNNFIRTDGHQLQLLAYDLTKSRQAPGRKEFLRRIENQYPTRQSIIEAFGQDLESVAVIGIDPGEVVSGAFCVRLDDKTVVNLLVKRASLYQPTLAFRAWEQEWRRQHPAAGPADNVDASLWTRKTDDKNRATFLPSMHDLENALHSTKYDSEDALKSAQRQYFELEPIIHGFYSSSDWKKAVYQHRMAKLSEMDMAVAGVLRLVKEALKSNPMGGRRVLFALGNATFRTGFNLTSVHTTFLRRLQQKSMALGYKSNGQFWVILTTFGHSVIFSDSYVFTLNVGFPELLPVWPNFKKANATTKGHSTRTMDQGETRNTTGTAMFGAQAYHGYVAKETVREREWAIFLAQVQAQVEKKRRDLHAERDALHDVFGSEFRDDGRGSQVDNCSEDDNGGADVVLSSSLDKLPDYTTKQIQPVVIRHLTHRIVTCFSSPEDQVTPKKKQEAISALDASQNDKLFELFHTVGEPP</sequence>
<accession>A0A9P7Y4S4</accession>
<feature type="compositionally biased region" description="Basic residues" evidence="1">
    <location>
        <begin position="467"/>
        <end position="476"/>
    </location>
</feature>
<comment type="caution">
    <text evidence="2">The sequence shown here is derived from an EMBL/GenBank/DDBJ whole genome shotgun (WGS) entry which is preliminary data.</text>
</comment>